<dbReference type="InterPro" id="IPR036291">
    <property type="entry name" value="NAD(P)-bd_dom_sf"/>
</dbReference>
<evidence type="ECO:0000259" key="1">
    <source>
        <dbReference type="Pfam" id="PF13460"/>
    </source>
</evidence>
<accession>A0A127A4L6</accession>
<name>A0A127A4L6_9MICC</name>
<dbReference type="PANTHER" id="PTHR15020">
    <property type="entry name" value="FLAVIN REDUCTASE-RELATED"/>
    <property type="match status" value="1"/>
</dbReference>
<keyword evidence="3" id="KW-1185">Reference proteome</keyword>
<dbReference type="AlphaFoldDB" id="A0A127A4L6"/>
<evidence type="ECO:0000313" key="2">
    <source>
        <dbReference type="EMBL" id="AMM34087.1"/>
    </source>
</evidence>
<dbReference type="Pfam" id="PF13460">
    <property type="entry name" value="NAD_binding_10"/>
    <property type="match status" value="1"/>
</dbReference>
<protein>
    <submittedName>
        <fullName evidence="2">Nucleoside-diphosphate sugar epimerase</fullName>
    </submittedName>
</protein>
<dbReference type="OrthoDB" id="9771302at2"/>
<feature type="domain" description="NAD(P)-binding" evidence="1">
    <location>
        <begin position="7"/>
        <end position="175"/>
    </location>
</feature>
<dbReference type="Proteomes" id="UP000070134">
    <property type="component" value="Chromosome"/>
</dbReference>
<dbReference type="SUPFAM" id="SSF51735">
    <property type="entry name" value="NAD(P)-binding Rossmann-fold domains"/>
    <property type="match status" value="1"/>
</dbReference>
<sequence>MRIAVVGGTGTAGSRVAALADEQGHDVVVMTRSAGVNLVTGEGLVEALDGADVAIDASSPTPPDASMSRFDAVVRSGRNLVDACVEAEVRRLVLLSIANIEKPDFDTFSYYVAKRDQEEAVRDSGLEVSVVRSAQWFEFAEHSSAVDYAEDRVTVQDWYVQPIAVASVAEVLVREATRRRARDTTIAGPEAVRLPELVRRLLLARQDPRPVVAVDAPLPGFANGALLAPAGAEILGPGVAGWIAGRANAGAPQSGAPQGGAE</sequence>
<dbReference type="EMBL" id="CP014518">
    <property type="protein sequence ID" value="AMM34087.1"/>
    <property type="molecule type" value="Genomic_DNA"/>
</dbReference>
<reference evidence="2 3" key="1">
    <citation type="submission" date="2016-02" db="EMBL/GenBank/DDBJ databases">
        <title>Complete genome of Sinomonas atrocyanea KCTC 3377.</title>
        <authorList>
            <person name="Kim K.M."/>
        </authorList>
    </citation>
    <scope>NUCLEOTIDE SEQUENCE [LARGE SCALE GENOMIC DNA]</scope>
    <source>
        <strain evidence="2 3">KCTC 3377</strain>
    </source>
</reference>
<dbReference type="KEGG" id="satk:SA2016_3426"/>
<dbReference type="RefSeq" id="WP_066500370.1">
    <property type="nucleotide sequence ID" value="NZ_BJMO01000037.1"/>
</dbReference>
<gene>
    <name evidence="2" type="ORF">SA2016_3426</name>
</gene>
<evidence type="ECO:0000313" key="3">
    <source>
        <dbReference type="Proteomes" id="UP000070134"/>
    </source>
</evidence>
<dbReference type="InterPro" id="IPR016040">
    <property type="entry name" value="NAD(P)-bd_dom"/>
</dbReference>
<proteinExistence type="predicted"/>
<dbReference type="Gene3D" id="3.40.50.720">
    <property type="entry name" value="NAD(P)-binding Rossmann-like Domain"/>
    <property type="match status" value="1"/>
</dbReference>
<dbReference type="PANTHER" id="PTHR15020:SF50">
    <property type="entry name" value="UPF0659 PROTEIN YMR090W"/>
    <property type="match status" value="1"/>
</dbReference>
<dbReference type="STRING" id="37927.SA2016_3426"/>
<organism evidence="2 3">
    <name type="scientific">Sinomonas atrocyanea</name>
    <dbReference type="NCBI Taxonomy" id="37927"/>
    <lineage>
        <taxon>Bacteria</taxon>
        <taxon>Bacillati</taxon>
        <taxon>Actinomycetota</taxon>
        <taxon>Actinomycetes</taxon>
        <taxon>Micrococcales</taxon>
        <taxon>Micrococcaceae</taxon>
        <taxon>Sinomonas</taxon>
    </lineage>
</organism>